<dbReference type="EMBL" id="GBRD01017956">
    <property type="protein sequence ID" value="JAG47871.1"/>
    <property type="molecule type" value="Transcribed_RNA"/>
</dbReference>
<dbReference type="GO" id="GO:0016971">
    <property type="term" value="F:flavin-dependent sulfhydryl oxidase activity"/>
    <property type="evidence" value="ECO:0007669"/>
    <property type="project" value="InterPro"/>
</dbReference>
<reference evidence="13" key="2">
    <citation type="submission" date="2014-07" db="EMBL/GenBank/DDBJ databases">
        <authorList>
            <person name="Hull J."/>
        </authorList>
    </citation>
    <scope>NUCLEOTIDE SEQUENCE</scope>
</reference>
<dbReference type="GO" id="GO:0050660">
    <property type="term" value="F:flavin adenine dinucleotide binding"/>
    <property type="evidence" value="ECO:0007669"/>
    <property type="project" value="TreeGrafter"/>
</dbReference>
<keyword evidence="3 9" id="KW-0285">Flavoprotein</keyword>
<evidence type="ECO:0000256" key="7">
    <source>
        <dbReference type="ARBA" id="ARBA00023157"/>
    </source>
</evidence>
<keyword evidence="5 9" id="KW-0560">Oxidoreductase</keyword>
<protein>
    <recommendedName>
        <fullName evidence="9">Sulfhydryl oxidase</fullName>
        <ecNumber evidence="9">1.8.3.2</ecNumber>
    </recommendedName>
</protein>
<dbReference type="EMBL" id="GBHO01034676">
    <property type="protein sequence ID" value="JAG08928.1"/>
    <property type="molecule type" value="Transcribed_RNA"/>
</dbReference>
<dbReference type="EMBL" id="GBHO01034675">
    <property type="protein sequence ID" value="JAG08929.1"/>
    <property type="molecule type" value="Transcribed_RNA"/>
</dbReference>
<evidence type="ECO:0000256" key="3">
    <source>
        <dbReference type="ARBA" id="ARBA00022630"/>
    </source>
</evidence>
<dbReference type="GO" id="GO:0005758">
    <property type="term" value="C:mitochondrial intermembrane space"/>
    <property type="evidence" value="ECO:0007669"/>
    <property type="project" value="UniProtKB-SubCell"/>
</dbReference>
<evidence type="ECO:0000256" key="9">
    <source>
        <dbReference type="RuleBase" id="RU371123"/>
    </source>
</evidence>
<evidence type="ECO:0000313" key="12">
    <source>
        <dbReference type="EMBL" id="JAG08928.1"/>
    </source>
</evidence>
<reference evidence="14" key="3">
    <citation type="submission" date="2014-09" db="EMBL/GenBank/DDBJ databases">
        <authorList>
            <person name="Magalhaes I.L.F."/>
            <person name="Oliveira U."/>
            <person name="Santos F.R."/>
            <person name="Vidigal T.H.D.A."/>
            <person name="Brescovit A.D."/>
            <person name="Santos A.J."/>
        </authorList>
    </citation>
    <scope>NUCLEOTIDE SEQUENCE</scope>
</reference>
<evidence type="ECO:0000313" key="14">
    <source>
        <dbReference type="EMBL" id="JAG47870.1"/>
    </source>
</evidence>
<feature type="domain" description="ERV/ALR sulfhydryl oxidase" evidence="10">
    <location>
        <begin position="6"/>
        <end position="106"/>
    </location>
</feature>
<keyword evidence="4 9" id="KW-0274">FAD</keyword>
<evidence type="ECO:0000313" key="11">
    <source>
        <dbReference type="EMBL" id="JAG08927.1"/>
    </source>
</evidence>
<accession>A0A0A9WMA8</accession>
<keyword evidence="6" id="KW-0496">Mitochondrion</keyword>
<dbReference type="FunFam" id="1.20.120.310:FF:000003">
    <property type="entry name" value="Sulfhydryl oxidase"/>
    <property type="match status" value="1"/>
</dbReference>
<evidence type="ECO:0000256" key="2">
    <source>
        <dbReference type="ARBA" id="ARBA00004569"/>
    </source>
</evidence>
<dbReference type="PANTHER" id="PTHR12645">
    <property type="entry name" value="ALR/ERV"/>
    <property type="match status" value="1"/>
</dbReference>
<evidence type="ECO:0000256" key="6">
    <source>
        <dbReference type="ARBA" id="ARBA00023128"/>
    </source>
</evidence>
<dbReference type="InterPro" id="IPR036774">
    <property type="entry name" value="ERV/ALR_sulphydryl_oxid_sf"/>
</dbReference>
<keyword evidence="7" id="KW-1015">Disulfide bond</keyword>
<dbReference type="InterPro" id="IPR039799">
    <property type="entry name" value="ALR/ERV"/>
</dbReference>
<dbReference type="EMBL" id="GBHO01034677">
    <property type="protein sequence ID" value="JAG08927.1"/>
    <property type="molecule type" value="Transcribed_RNA"/>
</dbReference>
<evidence type="ECO:0000256" key="8">
    <source>
        <dbReference type="ARBA" id="ARBA00048864"/>
    </source>
</evidence>
<dbReference type="EMBL" id="GBRD01017957">
    <property type="protein sequence ID" value="JAG47870.1"/>
    <property type="molecule type" value="Transcribed_RNA"/>
</dbReference>
<evidence type="ECO:0000313" key="13">
    <source>
        <dbReference type="EMBL" id="JAG08929.1"/>
    </source>
</evidence>
<dbReference type="Pfam" id="PF04777">
    <property type="entry name" value="Evr1_Alr"/>
    <property type="match status" value="1"/>
</dbReference>
<comment type="cofactor">
    <cofactor evidence="1 9">
        <name>FAD</name>
        <dbReference type="ChEBI" id="CHEBI:57692"/>
    </cofactor>
</comment>
<dbReference type="InterPro" id="IPR017905">
    <property type="entry name" value="ERV/ALR_sulphydryl_oxidase"/>
</dbReference>
<evidence type="ECO:0000259" key="10">
    <source>
        <dbReference type="PROSITE" id="PS51324"/>
    </source>
</evidence>
<gene>
    <name evidence="13" type="primary">Gfer_3</name>
    <name evidence="11" type="synonym">Gfer_4</name>
    <name evidence="12" type="synonym">Gfer_5</name>
    <name evidence="11" type="ORF">CM83_23352</name>
    <name evidence="13" type="ORF">CM83_23353</name>
    <name evidence="12" type="ORF">CM83_23354</name>
</gene>
<evidence type="ECO:0000256" key="5">
    <source>
        <dbReference type="ARBA" id="ARBA00023002"/>
    </source>
</evidence>
<dbReference type="PROSITE" id="PS51324">
    <property type="entry name" value="ERV_ALR"/>
    <property type="match status" value="1"/>
</dbReference>
<dbReference type="Gene3D" id="1.20.120.310">
    <property type="entry name" value="ERV/ALR sulfhydryl oxidase domain"/>
    <property type="match status" value="1"/>
</dbReference>
<dbReference type="SUPFAM" id="SSF69000">
    <property type="entry name" value="FAD-dependent thiol oxidase"/>
    <property type="match status" value="1"/>
</dbReference>
<name>A0A0A9WMA8_LYGHE</name>
<comment type="subcellular location">
    <subcellularLocation>
        <location evidence="2">Mitochondrion intermembrane space</location>
    </subcellularLocation>
</comment>
<evidence type="ECO:0000256" key="4">
    <source>
        <dbReference type="ARBA" id="ARBA00022827"/>
    </source>
</evidence>
<organism evidence="13">
    <name type="scientific">Lygus hesperus</name>
    <name type="common">Western plant bug</name>
    <dbReference type="NCBI Taxonomy" id="30085"/>
    <lineage>
        <taxon>Eukaryota</taxon>
        <taxon>Metazoa</taxon>
        <taxon>Ecdysozoa</taxon>
        <taxon>Arthropoda</taxon>
        <taxon>Hexapoda</taxon>
        <taxon>Insecta</taxon>
        <taxon>Pterygota</taxon>
        <taxon>Neoptera</taxon>
        <taxon>Paraneoptera</taxon>
        <taxon>Hemiptera</taxon>
        <taxon>Heteroptera</taxon>
        <taxon>Panheteroptera</taxon>
        <taxon>Cimicomorpha</taxon>
        <taxon>Miridae</taxon>
        <taxon>Mirini</taxon>
        <taxon>Lygus</taxon>
    </lineage>
</organism>
<dbReference type="AlphaFoldDB" id="A0A0A9WMA8"/>
<dbReference type="PANTHER" id="PTHR12645:SF0">
    <property type="entry name" value="FAD-LINKED SULFHYDRYL OXIDASE ALR"/>
    <property type="match status" value="1"/>
</dbReference>
<reference evidence="13" key="1">
    <citation type="journal article" date="2014" name="PLoS ONE">
        <title>Transcriptome-Based Identification of ABC Transporters in the Western Tarnished Plant Bug Lygus hesperus.</title>
        <authorList>
            <person name="Hull J.J."/>
            <person name="Chaney K."/>
            <person name="Geib S.M."/>
            <person name="Fabrick J.A."/>
            <person name="Brent C.S."/>
            <person name="Walsh D."/>
            <person name="Lavine L.C."/>
        </authorList>
    </citation>
    <scope>NUCLEOTIDE SEQUENCE</scope>
</reference>
<comment type="catalytic activity">
    <reaction evidence="8 9">
        <text>2 R'C(R)SH + O2 = R'C(R)S-S(R)CR' + H2O2</text>
        <dbReference type="Rhea" id="RHEA:17357"/>
        <dbReference type="ChEBI" id="CHEBI:15379"/>
        <dbReference type="ChEBI" id="CHEBI:16240"/>
        <dbReference type="ChEBI" id="CHEBI:16520"/>
        <dbReference type="ChEBI" id="CHEBI:17412"/>
        <dbReference type="EC" id="1.8.3.2"/>
    </reaction>
</comment>
<sequence length="117" mass="13740">MDDDDCPLDRQKLGHMSWGLLHTMAAYYPKNPSRDDQEDMLAFIQLLAKFYPCPICARHFQQEIRALPPDVSSQVGLVNWFCTVHNRVNKRLGKPLFDCSKVWQRWKYGWDDGSCNY</sequence>
<proteinExistence type="predicted"/>
<evidence type="ECO:0000256" key="1">
    <source>
        <dbReference type="ARBA" id="ARBA00001974"/>
    </source>
</evidence>
<dbReference type="EC" id="1.8.3.2" evidence="9"/>